<dbReference type="InterPro" id="IPR042251">
    <property type="entry name" value="EutC_C"/>
</dbReference>
<dbReference type="GO" id="GO:0006520">
    <property type="term" value="P:amino acid metabolic process"/>
    <property type="evidence" value="ECO:0007669"/>
    <property type="project" value="InterPro"/>
</dbReference>
<evidence type="ECO:0000256" key="5">
    <source>
        <dbReference type="HAMAP-Rule" id="MF_00601"/>
    </source>
</evidence>
<keyword evidence="1 5" id="KW-0846">Cobalamin</keyword>
<keyword evidence="4 5" id="KW-1283">Bacterial microcompartment</keyword>
<comment type="similarity">
    <text evidence="5">Belongs to the EutC family.</text>
</comment>
<comment type="catalytic activity">
    <reaction evidence="5">
        <text>ethanolamine = acetaldehyde + NH4(+)</text>
        <dbReference type="Rhea" id="RHEA:15313"/>
        <dbReference type="ChEBI" id="CHEBI:15343"/>
        <dbReference type="ChEBI" id="CHEBI:28938"/>
        <dbReference type="ChEBI" id="CHEBI:57603"/>
        <dbReference type="EC" id="4.3.1.7"/>
    </reaction>
</comment>
<comment type="pathway">
    <text evidence="5">Amine and polyamine degradation; ethanolamine degradation.</text>
</comment>
<comment type="cofactor">
    <cofactor evidence="5">
        <name>adenosylcob(III)alamin</name>
        <dbReference type="ChEBI" id="CHEBI:18408"/>
    </cofactor>
    <text evidence="5">Binds between the large and small subunits.</text>
</comment>
<evidence type="ECO:0000256" key="3">
    <source>
        <dbReference type="ARBA" id="ARBA00023285"/>
    </source>
</evidence>
<dbReference type="Gene3D" id="1.10.30.40">
    <property type="entry name" value="Ethanolamine ammonia-lyase light chain (EutC), N-terminal domain"/>
    <property type="match status" value="1"/>
</dbReference>
<keyword evidence="3 5" id="KW-0170">Cobalt</keyword>
<sequence>MSEKETACLRDITETDIMEYMQVEHPHNEKELWKMKHATPARIGIGRCGARYTTEAQLRFLAAHAAANDAVFNEVPEEVVKELGVFEVRTKCSNKNEMLLRPDWGREFLPDARQKIAENCVHHPQVQIYFGDGLCSPSIKANIPDLFPTIKMGLEDKGITVGTPFFVRYCRVNTARTIGPLLDAEVTCVLIGERPGLLTSESMSAYIAYHARPDMLESEYTVVSNISRHGVPPVEAAAHIADLIAQILEKKKSGVEFSKAE</sequence>
<feature type="binding site" evidence="5">
    <location>
        <position position="193"/>
    </location>
    <ligand>
        <name>adenosylcob(III)alamin</name>
        <dbReference type="ChEBI" id="CHEBI:18408"/>
    </ligand>
</feature>
<dbReference type="GO" id="GO:0008851">
    <property type="term" value="F:ethanolamine ammonia-lyase activity"/>
    <property type="evidence" value="ECO:0007669"/>
    <property type="project" value="UniProtKB-UniRule"/>
</dbReference>
<comment type="subcellular location">
    <subcellularLocation>
        <location evidence="5">Bacterial microcompartment</location>
    </subcellularLocation>
</comment>
<gene>
    <name evidence="5" type="primary">eutC</name>
    <name evidence="6" type="ORF">DWX93_09990</name>
</gene>
<dbReference type="GO" id="GO:0031419">
    <property type="term" value="F:cobalamin binding"/>
    <property type="evidence" value="ECO:0007669"/>
    <property type="project" value="UniProtKB-UniRule"/>
</dbReference>
<accession>A0A395V6D0</accession>
<dbReference type="PANTHER" id="PTHR39330:SF1">
    <property type="entry name" value="ETHANOLAMINE AMMONIA-LYASE SMALL SUBUNIT"/>
    <property type="match status" value="1"/>
</dbReference>
<dbReference type="HAMAP" id="MF_00601">
    <property type="entry name" value="EutC"/>
    <property type="match status" value="1"/>
</dbReference>
<dbReference type="Gene3D" id="3.40.50.11240">
    <property type="entry name" value="Ethanolamine ammonia-lyase light chain (EutC)"/>
    <property type="match status" value="1"/>
</dbReference>
<protein>
    <recommendedName>
        <fullName evidence="5">Ethanolamine ammonia-lyase small subunit</fullName>
        <shortName evidence="5">EAL small subunit</shortName>
        <ecNumber evidence="5">4.3.1.7</ecNumber>
    </recommendedName>
</protein>
<dbReference type="NCBIfam" id="NF003971">
    <property type="entry name" value="PRK05465.1"/>
    <property type="match status" value="1"/>
</dbReference>
<dbReference type="EMBL" id="QRVL01000007">
    <property type="protein sequence ID" value="RGS40436.1"/>
    <property type="molecule type" value="Genomic_DNA"/>
</dbReference>
<dbReference type="UniPathway" id="UPA00560"/>
<comment type="subunit">
    <text evidence="5">The basic unit is a heterodimer which dimerizes to form tetramers. The heterotetramers trimerize; 6 large subunits form a core ring with 6 small subunits projecting outwards.</text>
</comment>
<dbReference type="AlphaFoldDB" id="A0A395V6D0"/>
<name>A0A395V6D0_9FIRM</name>
<comment type="caution">
    <text evidence="6">The sequence shown here is derived from an EMBL/GenBank/DDBJ whole genome shotgun (WGS) entry which is preliminary data.</text>
</comment>
<feature type="binding site" evidence="5">
    <location>
        <position position="172"/>
    </location>
    <ligand>
        <name>adenosylcob(III)alamin</name>
        <dbReference type="ChEBI" id="CHEBI:18408"/>
    </ligand>
</feature>
<dbReference type="InterPro" id="IPR042255">
    <property type="entry name" value="EutC_N"/>
</dbReference>
<dbReference type="RefSeq" id="WP_118097523.1">
    <property type="nucleotide sequence ID" value="NZ_CAKMUY010000006.1"/>
</dbReference>
<keyword evidence="2 5" id="KW-0456">Lyase</keyword>
<dbReference type="PIRSF" id="PIRSF018982">
    <property type="entry name" value="EutC"/>
    <property type="match status" value="1"/>
</dbReference>
<evidence type="ECO:0000256" key="1">
    <source>
        <dbReference type="ARBA" id="ARBA00022628"/>
    </source>
</evidence>
<dbReference type="EC" id="4.3.1.7" evidence="5"/>
<dbReference type="Pfam" id="PF05985">
    <property type="entry name" value="EutC"/>
    <property type="match status" value="1"/>
</dbReference>
<dbReference type="PANTHER" id="PTHR39330">
    <property type="entry name" value="ETHANOLAMINE AMMONIA-LYASE LIGHT CHAIN"/>
    <property type="match status" value="1"/>
</dbReference>
<dbReference type="Proteomes" id="UP000266172">
    <property type="component" value="Unassembled WGS sequence"/>
</dbReference>
<reference evidence="6 7" key="1">
    <citation type="submission" date="2018-08" db="EMBL/GenBank/DDBJ databases">
        <title>A genome reference for cultivated species of the human gut microbiota.</title>
        <authorList>
            <person name="Zou Y."/>
            <person name="Xue W."/>
            <person name="Luo G."/>
        </authorList>
    </citation>
    <scope>NUCLEOTIDE SEQUENCE [LARGE SCALE GENOMIC DNA]</scope>
    <source>
        <strain evidence="6 7">AF22-12AC</strain>
    </source>
</reference>
<evidence type="ECO:0000313" key="7">
    <source>
        <dbReference type="Proteomes" id="UP000266172"/>
    </source>
</evidence>
<comment type="function">
    <text evidence="5">Catalyzes the deamination of various vicinal amino-alcohols to oxo compounds. Allows this organism to utilize ethanolamine as the sole source of nitrogen and carbon in the presence of external vitamin B12.</text>
</comment>
<dbReference type="GO" id="GO:0009350">
    <property type="term" value="C:ethanolamine ammonia-lyase complex"/>
    <property type="evidence" value="ECO:0007669"/>
    <property type="project" value="UniProtKB-UniRule"/>
</dbReference>
<evidence type="ECO:0000256" key="2">
    <source>
        <dbReference type="ARBA" id="ARBA00023239"/>
    </source>
</evidence>
<dbReference type="InterPro" id="IPR009246">
    <property type="entry name" value="EutC"/>
</dbReference>
<evidence type="ECO:0000256" key="4">
    <source>
        <dbReference type="ARBA" id="ARBA00024446"/>
    </source>
</evidence>
<organism evidence="6 7">
    <name type="scientific">Roseburia hominis</name>
    <dbReference type="NCBI Taxonomy" id="301301"/>
    <lineage>
        <taxon>Bacteria</taxon>
        <taxon>Bacillati</taxon>
        <taxon>Bacillota</taxon>
        <taxon>Clostridia</taxon>
        <taxon>Lachnospirales</taxon>
        <taxon>Lachnospiraceae</taxon>
        <taxon>Roseburia</taxon>
    </lineage>
</organism>
<proteinExistence type="inferred from homology"/>
<dbReference type="GO" id="GO:0046336">
    <property type="term" value="P:ethanolamine catabolic process"/>
    <property type="evidence" value="ECO:0007669"/>
    <property type="project" value="UniProtKB-UniRule"/>
</dbReference>
<evidence type="ECO:0000313" key="6">
    <source>
        <dbReference type="EMBL" id="RGS40436.1"/>
    </source>
</evidence>
<dbReference type="GO" id="GO:0031471">
    <property type="term" value="C:ethanolamine degradation polyhedral organelle"/>
    <property type="evidence" value="ECO:0007669"/>
    <property type="project" value="UniProtKB-UniRule"/>
</dbReference>